<dbReference type="Gene3D" id="3.40.50.300">
    <property type="entry name" value="P-loop containing nucleotide triphosphate hydrolases"/>
    <property type="match status" value="2"/>
</dbReference>
<dbReference type="InterPro" id="IPR027417">
    <property type="entry name" value="P-loop_NTPase"/>
</dbReference>
<dbReference type="SUPFAM" id="SSF52540">
    <property type="entry name" value="P-loop containing nucleoside triphosphate hydrolases"/>
    <property type="match status" value="1"/>
</dbReference>
<name>A0ABS4FSV2_9BACL</name>
<gene>
    <name evidence="10" type="ORF">J2Z32_002289</name>
</gene>
<dbReference type="InterPro" id="IPR044742">
    <property type="entry name" value="DEAD/DEAH_RhlB"/>
</dbReference>
<evidence type="ECO:0000256" key="3">
    <source>
        <dbReference type="ARBA" id="ARBA00022806"/>
    </source>
</evidence>
<dbReference type="PANTHER" id="PTHR47963:SF7">
    <property type="entry name" value="ATP-DEPENDENT RNA HELICASE YFML-RELATED"/>
    <property type="match status" value="1"/>
</dbReference>
<proteinExistence type="predicted"/>
<dbReference type="InterPro" id="IPR014001">
    <property type="entry name" value="Helicase_ATP-bd"/>
</dbReference>
<sequence>MTLTTFAGLGISNVLVDKLADYGITTPSQVQAESIPAALEGKDILAQSQTGTGKTLAYLLPLLQRINPEEKGLQAIILAPTQELAMQIQREAENYGEPLGISSQPLIGGAAIKRQLEKLRLHPHLVVGTPGRIREIVALRKLKLHTVKMIVVDEVDQMFQLGGKAELEHILRGTLKERQLLFLSATINDEILQLAQRQMQNLVQIGIEPETKTAATLTHLYITCDGRDKVDYVRRLVRQSNTKRVIVFVNHVDRIAEVEAKLNYVNLEAGGLYGDADKTVRSLTLRRFREGKIEVLVASDIASRGLDIEELELVINFDPPIDSDHYVHRSGRTGRMGRKGTVISLVTPQEQFIMNKFAKELDIEIAARQLFDGKLLEAGEHQRKSSANTSSISTPKSKPKAKTEPKKKGSNMQSQPTNKRKSKKELELERKNKGAPRWLKDKK</sequence>
<evidence type="ECO:0000256" key="2">
    <source>
        <dbReference type="ARBA" id="ARBA00022801"/>
    </source>
</evidence>
<keyword evidence="1" id="KW-0547">Nucleotide-binding</keyword>
<evidence type="ECO:0000256" key="5">
    <source>
        <dbReference type="PROSITE-ProRule" id="PRU00552"/>
    </source>
</evidence>
<keyword evidence="11" id="KW-1185">Reference proteome</keyword>
<dbReference type="InterPro" id="IPR014014">
    <property type="entry name" value="RNA_helicase_DEAD_Q_motif"/>
</dbReference>
<feature type="region of interest" description="Disordered" evidence="6">
    <location>
        <begin position="380"/>
        <end position="443"/>
    </location>
</feature>
<comment type="caution">
    <text evidence="10">The sequence shown here is derived from an EMBL/GenBank/DDBJ whole genome shotgun (WGS) entry which is preliminary data.</text>
</comment>
<dbReference type="PANTHER" id="PTHR47963">
    <property type="entry name" value="DEAD-BOX ATP-DEPENDENT RNA HELICASE 47, MITOCHONDRIAL"/>
    <property type="match status" value="1"/>
</dbReference>
<reference evidence="10 11" key="1">
    <citation type="submission" date="2021-03" db="EMBL/GenBank/DDBJ databases">
        <title>Genomic Encyclopedia of Type Strains, Phase IV (KMG-IV): sequencing the most valuable type-strain genomes for metagenomic binning, comparative biology and taxonomic classification.</title>
        <authorList>
            <person name="Goeker M."/>
        </authorList>
    </citation>
    <scope>NUCLEOTIDE SEQUENCE [LARGE SCALE GENOMIC DNA]</scope>
    <source>
        <strain evidence="10 11">DSM 14349</strain>
    </source>
</reference>
<evidence type="ECO:0000313" key="11">
    <source>
        <dbReference type="Proteomes" id="UP001519272"/>
    </source>
</evidence>
<evidence type="ECO:0000256" key="4">
    <source>
        <dbReference type="ARBA" id="ARBA00022840"/>
    </source>
</evidence>
<feature type="domain" description="Helicase ATP-binding" evidence="7">
    <location>
        <begin position="35"/>
        <end position="205"/>
    </location>
</feature>
<dbReference type="Pfam" id="PF00271">
    <property type="entry name" value="Helicase_C"/>
    <property type="match status" value="1"/>
</dbReference>
<evidence type="ECO:0000313" key="10">
    <source>
        <dbReference type="EMBL" id="MBP1905659.1"/>
    </source>
</evidence>
<evidence type="ECO:0000259" key="9">
    <source>
        <dbReference type="PROSITE" id="PS51195"/>
    </source>
</evidence>
<dbReference type="SMART" id="SM00490">
    <property type="entry name" value="HELICc"/>
    <property type="match status" value="1"/>
</dbReference>
<dbReference type="InterPro" id="IPR001650">
    <property type="entry name" value="Helicase_C-like"/>
</dbReference>
<dbReference type="EMBL" id="JAGGKG010000009">
    <property type="protein sequence ID" value="MBP1905659.1"/>
    <property type="molecule type" value="Genomic_DNA"/>
</dbReference>
<dbReference type="CDD" id="cd00268">
    <property type="entry name" value="DEADc"/>
    <property type="match status" value="1"/>
</dbReference>
<feature type="domain" description="DEAD-box RNA helicase Q" evidence="9">
    <location>
        <begin position="4"/>
        <end position="32"/>
    </location>
</feature>
<organism evidence="10 11">
    <name type="scientific">Paenibacillus turicensis</name>
    <dbReference type="NCBI Taxonomy" id="160487"/>
    <lineage>
        <taxon>Bacteria</taxon>
        <taxon>Bacillati</taxon>
        <taxon>Bacillota</taxon>
        <taxon>Bacilli</taxon>
        <taxon>Bacillales</taxon>
        <taxon>Paenibacillaceae</taxon>
        <taxon>Paenibacillus</taxon>
    </lineage>
</organism>
<keyword evidence="3 10" id="KW-0347">Helicase</keyword>
<feature type="domain" description="Helicase C-terminal" evidence="8">
    <location>
        <begin position="216"/>
        <end position="376"/>
    </location>
</feature>
<dbReference type="SMART" id="SM00487">
    <property type="entry name" value="DEXDc"/>
    <property type="match status" value="1"/>
</dbReference>
<protein>
    <submittedName>
        <fullName evidence="10">Superfamily II DNA/RNA helicase</fullName>
    </submittedName>
</protein>
<evidence type="ECO:0000259" key="8">
    <source>
        <dbReference type="PROSITE" id="PS51194"/>
    </source>
</evidence>
<dbReference type="Pfam" id="PF00270">
    <property type="entry name" value="DEAD"/>
    <property type="match status" value="1"/>
</dbReference>
<evidence type="ECO:0000259" key="7">
    <source>
        <dbReference type="PROSITE" id="PS51192"/>
    </source>
</evidence>
<dbReference type="CDD" id="cd18787">
    <property type="entry name" value="SF2_C_DEAD"/>
    <property type="match status" value="1"/>
</dbReference>
<dbReference type="InterPro" id="IPR050547">
    <property type="entry name" value="DEAD_box_RNA_helicases"/>
</dbReference>
<keyword evidence="4" id="KW-0067">ATP-binding</keyword>
<dbReference type="PROSITE" id="PS51192">
    <property type="entry name" value="HELICASE_ATP_BIND_1"/>
    <property type="match status" value="1"/>
</dbReference>
<keyword evidence="2" id="KW-0378">Hydrolase</keyword>
<feature type="short sequence motif" description="Q motif" evidence="5">
    <location>
        <begin position="4"/>
        <end position="32"/>
    </location>
</feature>
<dbReference type="GO" id="GO:0004386">
    <property type="term" value="F:helicase activity"/>
    <property type="evidence" value="ECO:0007669"/>
    <property type="project" value="UniProtKB-KW"/>
</dbReference>
<evidence type="ECO:0000256" key="6">
    <source>
        <dbReference type="SAM" id="MobiDB-lite"/>
    </source>
</evidence>
<dbReference type="PROSITE" id="PS51195">
    <property type="entry name" value="Q_MOTIF"/>
    <property type="match status" value="1"/>
</dbReference>
<dbReference type="RefSeq" id="WP_210089278.1">
    <property type="nucleotide sequence ID" value="NZ_JAGGKG010000009.1"/>
</dbReference>
<dbReference type="PROSITE" id="PS51194">
    <property type="entry name" value="HELICASE_CTER"/>
    <property type="match status" value="1"/>
</dbReference>
<evidence type="ECO:0000256" key="1">
    <source>
        <dbReference type="ARBA" id="ARBA00022741"/>
    </source>
</evidence>
<dbReference type="Proteomes" id="UP001519272">
    <property type="component" value="Unassembled WGS sequence"/>
</dbReference>
<accession>A0ABS4FSV2</accession>
<dbReference type="InterPro" id="IPR011545">
    <property type="entry name" value="DEAD/DEAH_box_helicase_dom"/>
</dbReference>